<accession>A0A818P7H4</accession>
<dbReference type="InterPro" id="IPR033762">
    <property type="entry name" value="MCM_OB"/>
</dbReference>
<evidence type="ECO:0000256" key="5">
    <source>
        <dbReference type="ARBA" id="ARBA00022499"/>
    </source>
</evidence>
<evidence type="ECO:0000256" key="2">
    <source>
        <dbReference type="ARBA" id="ARBA00006777"/>
    </source>
</evidence>
<feature type="region of interest" description="Disordered" evidence="27">
    <location>
        <begin position="677"/>
        <end position="739"/>
    </location>
</feature>
<evidence type="ECO:0000256" key="24">
    <source>
        <dbReference type="ARBA" id="ARBA00077445"/>
    </source>
</evidence>
<proteinExistence type="inferred from homology"/>
<dbReference type="Pfam" id="PF00493">
    <property type="entry name" value="MCM"/>
    <property type="match status" value="1"/>
</dbReference>
<evidence type="ECO:0000256" key="12">
    <source>
        <dbReference type="ARBA" id="ARBA00022806"/>
    </source>
</evidence>
<evidence type="ECO:0000256" key="9">
    <source>
        <dbReference type="ARBA" id="ARBA00022705"/>
    </source>
</evidence>
<evidence type="ECO:0000256" key="20">
    <source>
        <dbReference type="ARBA" id="ARBA00055322"/>
    </source>
</evidence>
<dbReference type="PROSITE" id="PS00847">
    <property type="entry name" value="MCM_1"/>
    <property type="match status" value="1"/>
</dbReference>
<dbReference type="GO" id="GO:0003723">
    <property type="term" value="F:RNA binding"/>
    <property type="evidence" value="ECO:0007669"/>
    <property type="project" value="UniProtKB-KW"/>
</dbReference>
<dbReference type="GO" id="GO:0003697">
    <property type="term" value="F:single-stranded DNA binding"/>
    <property type="evidence" value="ECO:0007669"/>
    <property type="project" value="TreeGrafter"/>
</dbReference>
<evidence type="ECO:0000256" key="1">
    <source>
        <dbReference type="ARBA" id="ARBA00004604"/>
    </source>
</evidence>
<evidence type="ECO:0000256" key="25">
    <source>
        <dbReference type="PROSITE-ProRule" id="PRU00221"/>
    </source>
</evidence>
<feature type="compositionally biased region" description="Acidic residues" evidence="27">
    <location>
        <begin position="857"/>
        <end position="869"/>
    </location>
</feature>
<dbReference type="GO" id="GO:0005524">
    <property type="term" value="F:ATP binding"/>
    <property type="evidence" value="ECO:0007669"/>
    <property type="project" value="UniProtKB-KW"/>
</dbReference>
<keyword evidence="5" id="KW-1017">Isopeptide bond</keyword>
<keyword evidence="4" id="KW-0488">Methylation</keyword>
<dbReference type="PROSITE" id="PS50294">
    <property type="entry name" value="WD_REPEATS_REGION"/>
    <property type="match status" value="3"/>
</dbReference>
<dbReference type="InterPro" id="IPR012340">
    <property type="entry name" value="NA-bd_OB-fold"/>
</dbReference>
<dbReference type="InterPro" id="IPR031327">
    <property type="entry name" value="MCM"/>
</dbReference>
<comment type="subunit">
    <text evidence="21">Interacts specifically with the U3 small nucleolar RNA (U3 snoRNA). Binds a sub-fragment of the U3 snoRNA surrounding the B/C motif (3UBC). This association with the U3BC RNA is dependent on the binding of a protein called 15.5K to the box B/C motif. The association of the protein with the U3BC RNA was found to be also dependent on a conserved RNA structure that flanks the box B/C motif. Part of the small subunit (SSU) processome, composed of more than 70 proteins and the RNA chaperone small nucleolar RNA (snoRNA) U3.</text>
</comment>
<evidence type="ECO:0000256" key="26">
    <source>
        <dbReference type="RuleBase" id="RU004070"/>
    </source>
</evidence>
<comment type="similarity">
    <text evidence="26">Belongs to the MCM family.</text>
</comment>
<evidence type="ECO:0000256" key="27">
    <source>
        <dbReference type="SAM" id="MobiDB-lite"/>
    </source>
</evidence>
<dbReference type="PROSITE" id="PS50051">
    <property type="entry name" value="MCM_2"/>
    <property type="match status" value="1"/>
</dbReference>
<keyword evidence="10" id="KW-0677">Repeat</keyword>
<evidence type="ECO:0000256" key="23">
    <source>
        <dbReference type="ARBA" id="ARBA00076054"/>
    </source>
</evidence>
<keyword evidence="9" id="KW-0235">DNA replication</keyword>
<evidence type="ECO:0000256" key="13">
    <source>
        <dbReference type="ARBA" id="ARBA00022840"/>
    </source>
</evidence>
<dbReference type="GO" id="GO:1990904">
    <property type="term" value="C:ribonucleoprotein complex"/>
    <property type="evidence" value="ECO:0007669"/>
    <property type="project" value="UniProtKB-KW"/>
</dbReference>
<feature type="region of interest" description="Disordered" evidence="27">
    <location>
        <begin position="857"/>
        <end position="876"/>
    </location>
</feature>
<evidence type="ECO:0000256" key="16">
    <source>
        <dbReference type="ARBA" id="ARBA00022990"/>
    </source>
</evidence>
<sequence length="1294" mass="147075">MPTTTSRSLLDALKEFFRSDYCHNDILKLIPKDKLEMPNVLTLTLNYCKLLEYDFELGRLLWDLGPRARYFFDKLTEAFKQVAMELSDYSLPEDIKTKIKVVKFGSNRSDLVRYEIPNCQDRGHFICFHGTVIRVGTPYVFDATRSYQCEECGSIVTVTKSSNMEKIKLKPTRCSNEDCTSIKFKSLKETEDKTIDLSDYREIKVQESLQRVTSNNLPRSFSVILEDDLVEACKPGDDVAIYGFVQDRWHPVQVGGRGQTSLCLEANNVVVLNDQTASVSPHAYDEFEQYWHDNHRTPLSARNRILASICPQLYGLYVVKLAIALILAGGVTISDEKRGIRVRSQPHLLLVGDPGTGKSFFLKYVAKMMPRAVLTTGVGSTSAGLTATAVRDGPGWTLEAGALVLADEGICCIDEFNTMKNQDKACILEAMEQQRISLAKGGMLRTLQTRCSIIASANPQGVYDNEDPLTINTALSSPLLSRFDLILLTLDTQNQEWDNIAATYITEGIDLLGHGALKKPWPITKMRDYFMTIKSAEPEMTPEAETIIKTYYSTSRRITENTDRHITVRQLESTVRLAQEYLAHAKLIFSKQVNILDAIVAVLLMEASLNGCGKLLDKMNALHTTFAEQPEQEYEGHVHLVLNWLNLPELCKLELERIKREYDRSIPWTENDEYEKRTMPREFKKPLPPPPPPPAPPSTTNTVSLLSSQIAHKEKKEIKSHQHTEQYSTPLSTKPPVFNDKLSPIDKIGPITRVNTQRLVAIQENDSSDDQSQVKRRKIDDQTSECNSIKDNTNEEIKMPFFIRKHNSETKDKKRKKLLKLQNGKKKQKTSNELINDHTNKKIKKKQKELIDENEEILSDTDIEEDDEQNQQTINGNVRLDNLLLNEEHDDDDENNLHEQRLKRAKEYIEQIAKQEQEREIDRDIVSERLRDDVLEQAGKLHRQVASSYTEPVLLHTCRGHQQSVTCVCISNDNKHAFTGSKDCSIIKWCLLTGKKLHLIRRVAKTDNTNERTPIVGHFDHILAITISTNGQFLVSGDKANLIQVWNPQTCQHLKTLRGHQGPITGLTFRRNSHELFSVSQDRSVKIWNLDEMSYVETLFGHQEPIQAIDALMRERCITAGGRDGSMRLWKIVEESHLVFTGHKGSIDCVALINDEHIVSGADDGSIALWSVSKRRPLFNLPHAHKITSIDPSLIPSSLPEEFWITSLASLRYTDLLASGSFNGNIHLWKSTPEFNHLTHLFTLIQLGFVNDLKFSSDGNYLVVAIGQEHRLGRWWTVKSAKNVLLIYKLDKTK</sequence>
<dbReference type="InterPro" id="IPR036322">
    <property type="entry name" value="WD40_repeat_dom_sf"/>
</dbReference>
<dbReference type="GO" id="GO:0017116">
    <property type="term" value="F:single-stranded DNA helicase activity"/>
    <property type="evidence" value="ECO:0007669"/>
    <property type="project" value="TreeGrafter"/>
</dbReference>
<evidence type="ECO:0000256" key="15">
    <source>
        <dbReference type="ARBA" id="ARBA00022884"/>
    </source>
</evidence>
<dbReference type="EMBL" id="CAJOBD010000213">
    <property type="protein sequence ID" value="CAF3614978.1"/>
    <property type="molecule type" value="Genomic_DNA"/>
</dbReference>
<evidence type="ECO:0000256" key="19">
    <source>
        <dbReference type="ARBA" id="ARBA00023274"/>
    </source>
</evidence>
<dbReference type="PROSITE" id="PS00678">
    <property type="entry name" value="WD_REPEATS_1"/>
    <property type="match status" value="1"/>
</dbReference>
<dbReference type="GO" id="GO:0006364">
    <property type="term" value="P:rRNA processing"/>
    <property type="evidence" value="ECO:0007669"/>
    <property type="project" value="UniProtKB-KW"/>
</dbReference>
<keyword evidence="12" id="KW-0378">Hydrolase</keyword>
<comment type="subcellular location">
    <subcellularLocation>
        <location evidence="1">Nucleus</location>
        <location evidence="1">Nucleolus</location>
    </subcellularLocation>
</comment>
<feature type="repeat" description="WD" evidence="25">
    <location>
        <begin position="958"/>
        <end position="999"/>
    </location>
</feature>
<dbReference type="Pfam" id="PF17855">
    <property type="entry name" value="MCM_lid"/>
    <property type="match status" value="1"/>
</dbReference>
<name>A0A818P7H4_9BILA</name>
<dbReference type="SMART" id="SM00350">
    <property type="entry name" value="MCM"/>
    <property type="match status" value="1"/>
</dbReference>
<dbReference type="GO" id="GO:0005730">
    <property type="term" value="C:nucleolus"/>
    <property type="evidence" value="ECO:0007669"/>
    <property type="project" value="UniProtKB-SubCell"/>
</dbReference>
<comment type="caution">
    <text evidence="29">The sequence shown here is derived from an EMBL/GenBank/DDBJ whole genome shotgun (WGS) entry which is preliminary data.</text>
</comment>
<feature type="compositionally biased region" description="Basic and acidic residues" evidence="27">
    <location>
        <begin position="711"/>
        <end position="724"/>
    </location>
</feature>
<dbReference type="InterPro" id="IPR015943">
    <property type="entry name" value="WD40/YVTN_repeat-like_dom_sf"/>
</dbReference>
<evidence type="ECO:0000256" key="17">
    <source>
        <dbReference type="ARBA" id="ARBA00023125"/>
    </source>
</evidence>
<keyword evidence="16" id="KW-0007">Acetylation</keyword>
<evidence type="ECO:0000256" key="10">
    <source>
        <dbReference type="ARBA" id="ARBA00022737"/>
    </source>
</evidence>
<keyword evidence="14" id="KW-0832">Ubl conjugation</keyword>
<evidence type="ECO:0000313" key="29">
    <source>
        <dbReference type="EMBL" id="CAF3614978.1"/>
    </source>
</evidence>
<keyword evidence="6" id="KW-0698">rRNA processing</keyword>
<organism evidence="29 30">
    <name type="scientific">Rotaria sordida</name>
    <dbReference type="NCBI Taxonomy" id="392033"/>
    <lineage>
        <taxon>Eukaryota</taxon>
        <taxon>Metazoa</taxon>
        <taxon>Spiralia</taxon>
        <taxon>Gnathifera</taxon>
        <taxon>Rotifera</taxon>
        <taxon>Eurotatoria</taxon>
        <taxon>Bdelloidea</taxon>
        <taxon>Philodinida</taxon>
        <taxon>Philodinidae</taxon>
        <taxon>Rotaria</taxon>
    </lineage>
</organism>
<dbReference type="PANTHER" id="PTHR11630:SF48">
    <property type="entry name" value="DNA HELICASE MCM9"/>
    <property type="match status" value="1"/>
</dbReference>
<evidence type="ECO:0000256" key="21">
    <source>
        <dbReference type="ARBA" id="ARBA00065513"/>
    </source>
</evidence>
<dbReference type="Pfam" id="PF17207">
    <property type="entry name" value="MCM_OB"/>
    <property type="match status" value="1"/>
</dbReference>
<evidence type="ECO:0000256" key="4">
    <source>
        <dbReference type="ARBA" id="ARBA00022481"/>
    </source>
</evidence>
<dbReference type="CDD" id="cd00200">
    <property type="entry name" value="WD40"/>
    <property type="match status" value="1"/>
</dbReference>
<dbReference type="InterPro" id="IPR041562">
    <property type="entry name" value="MCM_lid"/>
</dbReference>
<evidence type="ECO:0000256" key="22">
    <source>
        <dbReference type="ARBA" id="ARBA00074377"/>
    </source>
</evidence>
<feature type="region of interest" description="Disordered" evidence="27">
    <location>
        <begin position="805"/>
        <end position="838"/>
    </location>
</feature>
<keyword evidence="11 26" id="KW-0547">Nucleotide-binding</keyword>
<feature type="region of interest" description="Disordered" evidence="27">
    <location>
        <begin position="762"/>
        <end position="792"/>
    </location>
</feature>
<dbReference type="InterPro" id="IPR003593">
    <property type="entry name" value="AAA+_ATPase"/>
</dbReference>
<dbReference type="InterPro" id="IPR001680">
    <property type="entry name" value="WD40_rpt"/>
</dbReference>
<dbReference type="GO" id="GO:0042555">
    <property type="term" value="C:MCM complex"/>
    <property type="evidence" value="ECO:0007669"/>
    <property type="project" value="TreeGrafter"/>
</dbReference>
<dbReference type="InterPro" id="IPR018525">
    <property type="entry name" value="MCM_CS"/>
</dbReference>
<dbReference type="InterPro" id="IPR019775">
    <property type="entry name" value="WD40_repeat_CS"/>
</dbReference>
<evidence type="ECO:0000256" key="11">
    <source>
        <dbReference type="ARBA" id="ARBA00022741"/>
    </source>
</evidence>
<evidence type="ECO:0000313" key="30">
    <source>
        <dbReference type="Proteomes" id="UP000663836"/>
    </source>
</evidence>
<gene>
    <name evidence="29" type="ORF">JBS370_LOCUS4488</name>
</gene>
<dbReference type="SUPFAM" id="SSF52540">
    <property type="entry name" value="P-loop containing nucleoside triphosphate hydrolases"/>
    <property type="match status" value="1"/>
</dbReference>
<keyword evidence="8 25" id="KW-0853">WD repeat</keyword>
<keyword evidence="19" id="KW-0687">Ribonucleoprotein</keyword>
<dbReference type="SUPFAM" id="SSF50249">
    <property type="entry name" value="Nucleic acid-binding proteins"/>
    <property type="match status" value="1"/>
</dbReference>
<evidence type="ECO:0000256" key="8">
    <source>
        <dbReference type="ARBA" id="ARBA00022574"/>
    </source>
</evidence>
<comment type="similarity">
    <text evidence="2">Belongs to the WD repeat RRP9 family.</text>
</comment>
<dbReference type="PANTHER" id="PTHR11630">
    <property type="entry name" value="DNA REPLICATION LICENSING FACTOR MCM FAMILY MEMBER"/>
    <property type="match status" value="1"/>
</dbReference>
<keyword evidence="13 26" id="KW-0067">ATP-binding</keyword>
<dbReference type="FunFam" id="2.130.10.10:FF:000143">
    <property type="entry name" value="U3 small nucleolar RNA-interacting protein 2 isoform X2"/>
    <property type="match status" value="1"/>
</dbReference>
<keyword evidence="12" id="KW-0347">Helicase</keyword>
<feature type="compositionally biased region" description="Basic residues" evidence="27">
    <location>
        <begin position="813"/>
        <end position="829"/>
    </location>
</feature>
<dbReference type="SMART" id="SM00382">
    <property type="entry name" value="AAA"/>
    <property type="match status" value="1"/>
</dbReference>
<dbReference type="SMART" id="SM00320">
    <property type="entry name" value="WD40"/>
    <property type="match status" value="7"/>
</dbReference>
<keyword evidence="7" id="KW-0597">Phosphoprotein</keyword>
<dbReference type="Pfam" id="PF00400">
    <property type="entry name" value="WD40"/>
    <property type="match status" value="6"/>
</dbReference>
<evidence type="ECO:0000256" key="14">
    <source>
        <dbReference type="ARBA" id="ARBA00022843"/>
    </source>
</evidence>
<dbReference type="EC" id="3.6.4.12" evidence="3"/>
<comment type="function">
    <text evidence="20">Component of a nucleolar small nuclear ribonucleoprotein particle (snoRNP) thought to participate in the processing and modification of pre-ribosomal RNA (pre-rRNA). Part of the small subunit (SSU) processome, first precursor of the small eukaryotic ribosomal subunit. During the assembly of the SSU processome in the nucleolus, many ribosome biogenesis factors, an RNA chaperone and ribosomal proteins associate with the nascent pre-rRNA and work in concert to generate RNA folding, modifications, rearrangements and cleavage as well as targeted degradation of pre-ribosomal RNA by the RNA exosome.</text>
</comment>
<feature type="compositionally biased region" description="Pro residues" evidence="27">
    <location>
        <begin position="686"/>
        <end position="697"/>
    </location>
</feature>
<dbReference type="Gene3D" id="3.40.50.300">
    <property type="entry name" value="P-loop containing nucleotide triphosphate hydrolases"/>
    <property type="match status" value="1"/>
</dbReference>
<dbReference type="Gene3D" id="2.130.10.10">
    <property type="entry name" value="YVTN repeat-like/Quinoprotein amine dehydrogenase"/>
    <property type="match status" value="1"/>
</dbReference>
<evidence type="ECO:0000256" key="6">
    <source>
        <dbReference type="ARBA" id="ARBA00022552"/>
    </source>
</evidence>
<evidence type="ECO:0000256" key="7">
    <source>
        <dbReference type="ARBA" id="ARBA00022553"/>
    </source>
</evidence>
<evidence type="ECO:0000259" key="28">
    <source>
        <dbReference type="PROSITE" id="PS50051"/>
    </source>
</evidence>
<dbReference type="Gene3D" id="2.20.28.10">
    <property type="match status" value="1"/>
</dbReference>
<dbReference type="GO" id="GO:0016787">
    <property type="term" value="F:hydrolase activity"/>
    <property type="evidence" value="ECO:0007669"/>
    <property type="project" value="UniProtKB-KW"/>
</dbReference>
<dbReference type="PRINTS" id="PR01657">
    <property type="entry name" value="MCMFAMILY"/>
</dbReference>
<keyword evidence="17 26" id="KW-0238">DNA-binding</keyword>
<dbReference type="InterPro" id="IPR027417">
    <property type="entry name" value="P-loop_NTPase"/>
</dbReference>
<dbReference type="Gene3D" id="2.40.50.140">
    <property type="entry name" value="Nucleic acid-binding proteins"/>
    <property type="match status" value="1"/>
</dbReference>
<feature type="repeat" description="WD" evidence="25">
    <location>
        <begin position="1057"/>
        <end position="1098"/>
    </location>
</feature>
<feature type="repeat" description="WD" evidence="25">
    <location>
        <begin position="1099"/>
        <end position="1132"/>
    </location>
</feature>
<dbReference type="PROSITE" id="PS50082">
    <property type="entry name" value="WD_REPEATS_2"/>
    <property type="match status" value="5"/>
</dbReference>
<evidence type="ECO:0000256" key="18">
    <source>
        <dbReference type="ARBA" id="ARBA00023242"/>
    </source>
</evidence>
<dbReference type="GO" id="GO:0000724">
    <property type="term" value="P:double-strand break repair via homologous recombination"/>
    <property type="evidence" value="ECO:0007669"/>
    <property type="project" value="TreeGrafter"/>
</dbReference>
<protein>
    <recommendedName>
        <fullName evidence="22">U3 small nucleolar RNA-interacting protein 2</fullName>
        <ecNumber evidence="3">3.6.4.12</ecNumber>
    </recommendedName>
    <alternativeName>
        <fullName evidence="24">RRP9 homolog</fullName>
    </alternativeName>
    <alternativeName>
        <fullName evidence="23">U3 small nucleolar ribonucleoprotein-associated 55 kDa protein</fullName>
    </alternativeName>
</protein>
<dbReference type="GO" id="GO:0006260">
    <property type="term" value="P:DNA replication"/>
    <property type="evidence" value="ECO:0007669"/>
    <property type="project" value="InterPro"/>
</dbReference>
<keyword evidence="15" id="KW-0694">RNA-binding</keyword>
<feature type="repeat" description="WD" evidence="25">
    <location>
        <begin position="1140"/>
        <end position="1180"/>
    </location>
</feature>
<feature type="repeat" description="WD" evidence="25">
    <location>
        <begin position="1015"/>
        <end position="1056"/>
    </location>
</feature>
<keyword evidence="18" id="KW-0539">Nucleus</keyword>
<dbReference type="SUPFAM" id="SSF50978">
    <property type="entry name" value="WD40 repeat-like"/>
    <property type="match status" value="1"/>
</dbReference>
<dbReference type="Proteomes" id="UP000663836">
    <property type="component" value="Unassembled WGS sequence"/>
</dbReference>
<feature type="domain" description="MCM C-terminal AAA(+) ATPase" evidence="28">
    <location>
        <begin position="301"/>
        <end position="505"/>
    </location>
</feature>
<evidence type="ECO:0000256" key="3">
    <source>
        <dbReference type="ARBA" id="ARBA00012551"/>
    </source>
</evidence>
<reference evidence="29" key="1">
    <citation type="submission" date="2021-02" db="EMBL/GenBank/DDBJ databases">
        <authorList>
            <person name="Nowell W R."/>
        </authorList>
    </citation>
    <scope>NUCLEOTIDE SEQUENCE</scope>
</reference>
<feature type="compositionally biased region" description="Polar residues" evidence="27">
    <location>
        <begin position="698"/>
        <end position="710"/>
    </location>
</feature>
<dbReference type="InterPro" id="IPR001208">
    <property type="entry name" value="MCM_dom"/>
</dbReference>